<protein>
    <submittedName>
        <fullName evidence="2">Uncharacterized protein</fullName>
    </submittedName>
</protein>
<dbReference type="EMBL" id="JAXIVU010000005">
    <property type="protein sequence ID" value="MDY7219030.1"/>
    <property type="molecule type" value="Genomic_DNA"/>
</dbReference>
<comment type="caution">
    <text evidence="2">The sequence shown here is derived from an EMBL/GenBank/DDBJ whole genome shotgun (WGS) entry which is preliminary data.</text>
</comment>
<sequence>MVELLYISMVSSKKQLLLDIKAGAFGCLIESINFQDAEHVSEINVECIKLMLAFRRVLNPILLAESRKQKAESRKQKAESRKQKAESRKQKAESRKQKARMKRKARSGLI</sequence>
<feature type="compositionally biased region" description="Basic residues" evidence="1">
    <location>
        <begin position="97"/>
        <end position="110"/>
    </location>
</feature>
<keyword evidence="3" id="KW-1185">Reference proteome</keyword>
<evidence type="ECO:0000256" key="1">
    <source>
        <dbReference type="SAM" id="MobiDB-lite"/>
    </source>
</evidence>
<name>A0ABU5GRM8_9GAMM</name>
<feature type="region of interest" description="Disordered" evidence="1">
    <location>
        <begin position="67"/>
        <end position="110"/>
    </location>
</feature>
<dbReference type="RefSeq" id="WP_321553126.1">
    <property type="nucleotide sequence ID" value="NZ_JAXIVU010000005.1"/>
</dbReference>
<reference evidence="2 3" key="1">
    <citation type="submission" date="2023-12" db="EMBL/GenBank/DDBJ databases">
        <title>Denitrificimonas halotolerans sp. nov.,a novel species isolated from landfill leachate.</title>
        <authorList>
            <person name="Wang S."/>
        </authorList>
    </citation>
    <scope>NUCLEOTIDE SEQUENCE [LARGE SCALE GENOMIC DNA]</scope>
    <source>
        <strain evidence="2 3">JX-1</strain>
    </source>
</reference>
<dbReference type="Proteomes" id="UP001294570">
    <property type="component" value="Unassembled WGS sequence"/>
</dbReference>
<accession>A0ABU5GRM8</accession>
<gene>
    <name evidence="2" type="ORF">TOI97_05515</name>
</gene>
<feature type="compositionally biased region" description="Basic and acidic residues" evidence="1">
    <location>
        <begin position="67"/>
        <end position="96"/>
    </location>
</feature>
<organism evidence="2 3">
    <name type="scientific">Denitrificimonas halotolerans</name>
    <dbReference type="NCBI Taxonomy" id="3098930"/>
    <lineage>
        <taxon>Bacteria</taxon>
        <taxon>Pseudomonadati</taxon>
        <taxon>Pseudomonadota</taxon>
        <taxon>Gammaproteobacteria</taxon>
        <taxon>Pseudomonadales</taxon>
        <taxon>Pseudomonadaceae</taxon>
        <taxon>Denitrificimonas</taxon>
    </lineage>
</organism>
<evidence type="ECO:0000313" key="2">
    <source>
        <dbReference type="EMBL" id="MDY7219030.1"/>
    </source>
</evidence>
<evidence type="ECO:0000313" key="3">
    <source>
        <dbReference type="Proteomes" id="UP001294570"/>
    </source>
</evidence>
<proteinExistence type="predicted"/>